<reference evidence="2 3" key="1">
    <citation type="journal article" date="2012" name="Genome Biol.">
        <title>Genome and low-iron response of an oceanic diatom adapted to chronic iron limitation.</title>
        <authorList>
            <person name="Lommer M."/>
            <person name="Specht M."/>
            <person name="Roy A.S."/>
            <person name="Kraemer L."/>
            <person name="Andreson R."/>
            <person name="Gutowska M.A."/>
            <person name="Wolf J."/>
            <person name="Bergner S.V."/>
            <person name="Schilhabel M.B."/>
            <person name="Klostermeier U.C."/>
            <person name="Beiko R.G."/>
            <person name="Rosenstiel P."/>
            <person name="Hippler M."/>
            <person name="Laroche J."/>
        </authorList>
    </citation>
    <scope>NUCLEOTIDE SEQUENCE [LARGE SCALE GENOMIC DNA]</scope>
    <source>
        <strain evidence="2 3">CCMP1005</strain>
    </source>
</reference>
<keyword evidence="3" id="KW-1185">Reference proteome</keyword>
<dbReference type="EMBL" id="AGNL01015148">
    <property type="protein sequence ID" value="EJK66250.1"/>
    <property type="molecule type" value="Genomic_DNA"/>
</dbReference>
<comment type="caution">
    <text evidence="2">The sequence shown here is derived from an EMBL/GenBank/DDBJ whole genome shotgun (WGS) entry which is preliminary data.</text>
</comment>
<organism evidence="2 3">
    <name type="scientific">Thalassiosira oceanica</name>
    <name type="common">Marine diatom</name>
    <dbReference type="NCBI Taxonomy" id="159749"/>
    <lineage>
        <taxon>Eukaryota</taxon>
        <taxon>Sar</taxon>
        <taxon>Stramenopiles</taxon>
        <taxon>Ochrophyta</taxon>
        <taxon>Bacillariophyta</taxon>
        <taxon>Coscinodiscophyceae</taxon>
        <taxon>Thalassiosirophycidae</taxon>
        <taxon>Thalassiosirales</taxon>
        <taxon>Thalassiosiraceae</taxon>
        <taxon>Thalassiosira</taxon>
    </lineage>
</organism>
<dbReference type="Proteomes" id="UP000266841">
    <property type="component" value="Unassembled WGS sequence"/>
</dbReference>
<feature type="region of interest" description="Disordered" evidence="1">
    <location>
        <begin position="297"/>
        <end position="325"/>
    </location>
</feature>
<feature type="non-terminal residue" evidence="2">
    <location>
        <position position="1"/>
    </location>
</feature>
<feature type="compositionally biased region" description="Basic and acidic residues" evidence="1">
    <location>
        <begin position="297"/>
        <end position="313"/>
    </location>
</feature>
<evidence type="ECO:0000313" key="2">
    <source>
        <dbReference type="EMBL" id="EJK66250.1"/>
    </source>
</evidence>
<protein>
    <submittedName>
        <fullName evidence="2">Uncharacterized protein</fullName>
    </submittedName>
</protein>
<sequence>LPVRIKEFMLNNQAHFSVELLRTELQQDMFPALVDECKKSDGYEQDEGYVLAQHYIDKPPSYSTVLRWVHRMGLSYKTQSKSYMVDGHENEEQRAHRDQHTRFYLAELELKTHRWIQLTEDEYAKLSFQVLAKPVEYTDDVTGKKMFQFHVDDHEELQALANKKYGEFGGNVHYTWKGKPVIIFGQDESTFNQYAFGNKLWVGSNGRACLPAQAQRNGSHDICFSREEGALTRVAICWKGGMKDSGKPLDITHHMIEKMKKVVSSHRAALDHDRGYLDKIIKEECFDLVRFVVKSESKSLPVKREESSGETSRKSSRKRTKTSRG</sequence>
<evidence type="ECO:0000256" key="1">
    <source>
        <dbReference type="SAM" id="MobiDB-lite"/>
    </source>
</evidence>
<gene>
    <name evidence="2" type="ORF">THAOC_12843</name>
</gene>
<dbReference type="AlphaFoldDB" id="K0SLR8"/>
<proteinExistence type="predicted"/>
<accession>K0SLR8</accession>
<name>K0SLR8_THAOC</name>
<feature type="compositionally biased region" description="Basic residues" evidence="1">
    <location>
        <begin position="314"/>
        <end position="325"/>
    </location>
</feature>
<dbReference type="OrthoDB" id="54151at2759"/>
<evidence type="ECO:0000313" key="3">
    <source>
        <dbReference type="Proteomes" id="UP000266841"/>
    </source>
</evidence>